<dbReference type="Proteomes" id="UP000474777">
    <property type="component" value="Unassembled WGS sequence"/>
</dbReference>
<keyword evidence="2" id="KW-1185">Reference proteome</keyword>
<reference evidence="1 2" key="1">
    <citation type="submission" date="2020-02" db="EMBL/GenBank/DDBJ databases">
        <authorList>
            <person name="Kim M.K."/>
        </authorList>
    </citation>
    <scope>NUCLEOTIDE SEQUENCE [LARGE SCALE GENOMIC DNA]</scope>
    <source>
        <strain evidence="1 2">BT327</strain>
    </source>
</reference>
<accession>A0A6B3LX94</accession>
<organism evidence="1 2">
    <name type="scientific">Pontibacter burrus</name>
    <dbReference type="NCBI Taxonomy" id="2704466"/>
    <lineage>
        <taxon>Bacteria</taxon>
        <taxon>Pseudomonadati</taxon>
        <taxon>Bacteroidota</taxon>
        <taxon>Cytophagia</taxon>
        <taxon>Cytophagales</taxon>
        <taxon>Hymenobacteraceae</taxon>
        <taxon>Pontibacter</taxon>
    </lineage>
</organism>
<dbReference type="RefSeq" id="WP_163915829.1">
    <property type="nucleotide sequence ID" value="NZ_JAAGWD010000006.1"/>
</dbReference>
<dbReference type="AlphaFoldDB" id="A0A6B3LX94"/>
<proteinExistence type="predicted"/>
<protein>
    <submittedName>
        <fullName evidence="1">Uncharacterized protein</fullName>
    </submittedName>
</protein>
<evidence type="ECO:0000313" key="2">
    <source>
        <dbReference type="Proteomes" id="UP000474777"/>
    </source>
</evidence>
<comment type="caution">
    <text evidence="1">The sequence shown here is derived from an EMBL/GenBank/DDBJ whole genome shotgun (WGS) entry which is preliminary data.</text>
</comment>
<evidence type="ECO:0000313" key="1">
    <source>
        <dbReference type="EMBL" id="NEM98946.1"/>
    </source>
</evidence>
<sequence length="202" mass="23660">MSQLNFFFSKKDIQEKVLSIIASQEAEVFKGYFFDTELPVPIRSIEELGEFDRLVLWLRNDFKEPRCSVKGRGEIEGKYLFDYLYDPIIEIDNITVSNNLMAPGRIFYKSGWIKNEELRKKHKDWANKIYRLFDKSTLKVNKTWRVSKSVEEWIDKGGEIELGRGGMVLNKEKKSDITTCIQYASADSLAQNIHKSVMWNKE</sequence>
<gene>
    <name evidence="1" type="ORF">GXP69_14680</name>
</gene>
<dbReference type="EMBL" id="JAAGWD010000006">
    <property type="protein sequence ID" value="NEM98946.1"/>
    <property type="molecule type" value="Genomic_DNA"/>
</dbReference>
<name>A0A6B3LX94_9BACT</name>